<feature type="region of interest" description="Disordered" evidence="1">
    <location>
        <begin position="68"/>
        <end position="90"/>
    </location>
</feature>
<evidence type="ECO:0000256" key="1">
    <source>
        <dbReference type="SAM" id="MobiDB-lite"/>
    </source>
</evidence>
<name>A0AAW0NJ23_9GOBI</name>
<proteinExistence type="predicted"/>
<dbReference type="EMBL" id="JBBPFD010000013">
    <property type="protein sequence ID" value="KAK7901626.1"/>
    <property type="molecule type" value="Genomic_DNA"/>
</dbReference>
<evidence type="ECO:0000313" key="3">
    <source>
        <dbReference type="Proteomes" id="UP001460270"/>
    </source>
</evidence>
<reference evidence="3" key="1">
    <citation type="submission" date="2024-04" db="EMBL/GenBank/DDBJ databases">
        <title>Salinicola lusitanus LLJ914,a marine bacterium isolated from the Okinawa Trough.</title>
        <authorList>
            <person name="Li J."/>
        </authorList>
    </citation>
    <scope>NUCLEOTIDE SEQUENCE [LARGE SCALE GENOMIC DNA]</scope>
</reference>
<dbReference type="AlphaFoldDB" id="A0AAW0NJ23"/>
<keyword evidence="3" id="KW-1185">Reference proteome</keyword>
<gene>
    <name evidence="2" type="ORF">WMY93_018395</name>
</gene>
<accession>A0AAW0NJ23</accession>
<protein>
    <submittedName>
        <fullName evidence="2">Uncharacterized protein</fullName>
    </submittedName>
</protein>
<comment type="caution">
    <text evidence="2">The sequence shown here is derived from an EMBL/GenBank/DDBJ whole genome shotgun (WGS) entry which is preliminary data.</text>
</comment>
<evidence type="ECO:0000313" key="2">
    <source>
        <dbReference type="EMBL" id="KAK7901626.1"/>
    </source>
</evidence>
<sequence length="234" mass="25749">MRALKRHLQNIEGVEIQVRSPERGAMNRLLRPGYARRGGTDTASIGRRSRSFSLAPTDNYVASGVTRDLSAHNPVPPAPSGCGEETGRISRKGVVIRDKAEPYRSELHGTTRRIYSLASPVVGALCPAFTRLSTRSPTLSSRNQSVSSVHKNCSPYRMLEISGYCAKRNSQDGVWKSFSVSVGKVELQPVRKGRTACTRALGVQNASFTFIFGEAKSLQFIHNKRYIGARSPER</sequence>
<dbReference type="Proteomes" id="UP001460270">
    <property type="component" value="Unassembled WGS sequence"/>
</dbReference>
<organism evidence="2 3">
    <name type="scientific">Mugilogobius chulae</name>
    <name type="common">yellowstripe goby</name>
    <dbReference type="NCBI Taxonomy" id="88201"/>
    <lineage>
        <taxon>Eukaryota</taxon>
        <taxon>Metazoa</taxon>
        <taxon>Chordata</taxon>
        <taxon>Craniata</taxon>
        <taxon>Vertebrata</taxon>
        <taxon>Euteleostomi</taxon>
        <taxon>Actinopterygii</taxon>
        <taxon>Neopterygii</taxon>
        <taxon>Teleostei</taxon>
        <taxon>Neoteleostei</taxon>
        <taxon>Acanthomorphata</taxon>
        <taxon>Gobiaria</taxon>
        <taxon>Gobiiformes</taxon>
        <taxon>Gobioidei</taxon>
        <taxon>Gobiidae</taxon>
        <taxon>Gobionellinae</taxon>
        <taxon>Mugilogobius</taxon>
    </lineage>
</organism>